<evidence type="ECO:0000256" key="9">
    <source>
        <dbReference type="SAM" id="MobiDB-lite"/>
    </source>
</evidence>
<comment type="catalytic activity">
    <reaction evidence="7">
        <text>L-threonyl-[protein] + ATP = O-phospho-L-threonyl-[protein] + ADP + H(+)</text>
        <dbReference type="Rhea" id="RHEA:46608"/>
        <dbReference type="Rhea" id="RHEA-COMP:11060"/>
        <dbReference type="Rhea" id="RHEA-COMP:11605"/>
        <dbReference type="ChEBI" id="CHEBI:15378"/>
        <dbReference type="ChEBI" id="CHEBI:30013"/>
        <dbReference type="ChEBI" id="CHEBI:30616"/>
        <dbReference type="ChEBI" id="CHEBI:61977"/>
        <dbReference type="ChEBI" id="CHEBI:456216"/>
        <dbReference type="EC" id="2.7.11.1"/>
    </reaction>
</comment>
<dbReference type="Gene3D" id="1.10.510.10">
    <property type="entry name" value="Transferase(Phosphotransferase) domain 1"/>
    <property type="match status" value="1"/>
</dbReference>
<dbReference type="SMART" id="SM01331">
    <property type="entry name" value="DUF3635"/>
    <property type="match status" value="1"/>
</dbReference>
<dbReference type="AlphaFoldDB" id="A0A7D8UT59"/>
<evidence type="ECO:0000256" key="8">
    <source>
        <dbReference type="ARBA" id="ARBA00048679"/>
    </source>
</evidence>
<gene>
    <name evidence="11" type="primary">Haspin</name>
    <name evidence="11" type="ORF">LCER1_G005075</name>
</gene>
<keyword evidence="2" id="KW-0723">Serine/threonine-protein kinase</keyword>
<dbReference type="GO" id="GO:0000278">
    <property type="term" value="P:mitotic cell cycle"/>
    <property type="evidence" value="ECO:0007669"/>
    <property type="project" value="TreeGrafter"/>
</dbReference>
<dbReference type="OrthoDB" id="21018at2759"/>
<reference evidence="11 12" key="1">
    <citation type="submission" date="2018-05" db="EMBL/GenBank/DDBJ databases">
        <title>Whole genome sequencing for identification of molecular markers to develop diagnostic detection tools for the regulated plant pathogen Lachnellula willkommii.</title>
        <authorList>
            <person name="Giroux E."/>
            <person name="Bilodeau G."/>
        </authorList>
    </citation>
    <scope>NUCLEOTIDE SEQUENCE [LARGE SCALE GENOMIC DNA]</scope>
    <source>
        <strain evidence="11 12">CBS 625.97</strain>
    </source>
</reference>
<feature type="compositionally biased region" description="Low complexity" evidence="9">
    <location>
        <begin position="458"/>
        <end position="467"/>
    </location>
</feature>
<dbReference type="GO" id="GO:0072354">
    <property type="term" value="F:histone H3T3 kinase activity"/>
    <property type="evidence" value="ECO:0007669"/>
    <property type="project" value="TreeGrafter"/>
</dbReference>
<feature type="compositionally biased region" description="Basic and acidic residues" evidence="9">
    <location>
        <begin position="62"/>
        <end position="71"/>
    </location>
</feature>
<dbReference type="PANTHER" id="PTHR24419">
    <property type="entry name" value="INTERLEUKIN-1 RECEPTOR-ASSOCIATED KINASE"/>
    <property type="match status" value="1"/>
</dbReference>
<dbReference type="Proteomes" id="UP000481288">
    <property type="component" value="Unassembled WGS sequence"/>
</dbReference>
<evidence type="ECO:0000256" key="4">
    <source>
        <dbReference type="ARBA" id="ARBA00022741"/>
    </source>
</evidence>
<evidence type="ECO:0000256" key="2">
    <source>
        <dbReference type="ARBA" id="ARBA00022527"/>
    </source>
</evidence>
<keyword evidence="12" id="KW-1185">Reference proteome</keyword>
<evidence type="ECO:0000256" key="5">
    <source>
        <dbReference type="ARBA" id="ARBA00022777"/>
    </source>
</evidence>
<keyword evidence="6" id="KW-0067">ATP-binding</keyword>
<dbReference type="EC" id="2.7.11.1" evidence="1"/>
<dbReference type="InterPro" id="IPR024604">
    <property type="entry name" value="GSG2_C"/>
</dbReference>
<dbReference type="Pfam" id="PF12330">
    <property type="entry name" value="Haspin_kinase"/>
    <property type="match status" value="1"/>
</dbReference>
<feature type="region of interest" description="Disordered" evidence="9">
    <location>
        <begin position="23"/>
        <end position="100"/>
    </location>
</feature>
<dbReference type="PANTHER" id="PTHR24419:SF18">
    <property type="entry name" value="SERINE_THREONINE-PROTEIN KINASE HASPIN"/>
    <property type="match status" value="1"/>
</dbReference>
<evidence type="ECO:0000259" key="10">
    <source>
        <dbReference type="SMART" id="SM01331"/>
    </source>
</evidence>
<feature type="domain" description="Serine/threonine-protein kinase haspin C-terminal" evidence="10">
    <location>
        <begin position="377"/>
        <end position="500"/>
    </location>
</feature>
<comment type="catalytic activity">
    <reaction evidence="8">
        <text>L-seryl-[protein] + ATP = O-phospho-L-seryl-[protein] + ADP + H(+)</text>
        <dbReference type="Rhea" id="RHEA:17989"/>
        <dbReference type="Rhea" id="RHEA-COMP:9863"/>
        <dbReference type="Rhea" id="RHEA-COMP:11604"/>
        <dbReference type="ChEBI" id="CHEBI:15378"/>
        <dbReference type="ChEBI" id="CHEBI:29999"/>
        <dbReference type="ChEBI" id="CHEBI:30616"/>
        <dbReference type="ChEBI" id="CHEBI:83421"/>
        <dbReference type="ChEBI" id="CHEBI:456216"/>
        <dbReference type="EC" id="2.7.11.1"/>
    </reaction>
</comment>
<proteinExistence type="predicted"/>
<protein>
    <recommendedName>
        <fullName evidence="1">non-specific serine/threonine protein kinase</fullName>
        <ecNumber evidence="1">2.7.11.1</ecNumber>
    </recommendedName>
</protein>
<keyword evidence="4" id="KW-0547">Nucleotide-binding</keyword>
<evidence type="ECO:0000256" key="3">
    <source>
        <dbReference type="ARBA" id="ARBA00022679"/>
    </source>
</evidence>
<dbReference type="GO" id="GO:0005634">
    <property type="term" value="C:nucleus"/>
    <property type="evidence" value="ECO:0007669"/>
    <property type="project" value="TreeGrafter"/>
</dbReference>
<evidence type="ECO:0000256" key="1">
    <source>
        <dbReference type="ARBA" id="ARBA00012513"/>
    </source>
</evidence>
<evidence type="ECO:0000256" key="7">
    <source>
        <dbReference type="ARBA" id="ARBA00047899"/>
    </source>
</evidence>
<dbReference type="GO" id="GO:0005737">
    <property type="term" value="C:cytoplasm"/>
    <property type="evidence" value="ECO:0007669"/>
    <property type="project" value="TreeGrafter"/>
</dbReference>
<name>A0A7D8UT59_9HELO</name>
<evidence type="ECO:0000256" key="6">
    <source>
        <dbReference type="ARBA" id="ARBA00022840"/>
    </source>
</evidence>
<evidence type="ECO:0000313" key="12">
    <source>
        <dbReference type="Proteomes" id="UP000481288"/>
    </source>
</evidence>
<dbReference type="InterPro" id="IPR011009">
    <property type="entry name" value="Kinase-like_dom_sf"/>
</dbReference>
<organism evidence="11 12">
    <name type="scientific">Lachnellula cervina</name>
    <dbReference type="NCBI Taxonomy" id="1316786"/>
    <lineage>
        <taxon>Eukaryota</taxon>
        <taxon>Fungi</taxon>
        <taxon>Dikarya</taxon>
        <taxon>Ascomycota</taxon>
        <taxon>Pezizomycotina</taxon>
        <taxon>Leotiomycetes</taxon>
        <taxon>Helotiales</taxon>
        <taxon>Lachnaceae</taxon>
        <taxon>Lachnellula</taxon>
    </lineage>
</organism>
<dbReference type="SUPFAM" id="SSF56112">
    <property type="entry name" value="Protein kinase-like (PK-like)"/>
    <property type="match status" value="1"/>
</dbReference>
<feature type="region of interest" description="Disordered" evidence="9">
    <location>
        <begin position="458"/>
        <end position="479"/>
    </location>
</feature>
<keyword evidence="5 11" id="KW-0418">Kinase</keyword>
<dbReference type="Gene3D" id="3.30.200.20">
    <property type="entry name" value="Phosphorylase Kinase, domain 1"/>
    <property type="match status" value="1"/>
</dbReference>
<keyword evidence="3" id="KW-0808">Transferase</keyword>
<evidence type="ECO:0000313" key="11">
    <source>
        <dbReference type="EMBL" id="TVY54784.1"/>
    </source>
</evidence>
<accession>A0A7D8UT59</accession>
<comment type="caution">
    <text evidence="11">The sequence shown here is derived from an EMBL/GenBank/DDBJ whole genome shotgun (WGS) entry which is preliminary data.</text>
</comment>
<dbReference type="GO" id="GO:0035556">
    <property type="term" value="P:intracellular signal transduction"/>
    <property type="evidence" value="ECO:0007669"/>
    <property type="project" value="TreeGrafter"/>
</dbReference>
<dbReference type="GO" id="GO:0005524">
    <property type="term" value="F:ATP binding"/>
    <property type="evidence" value="ECO:0007669"/>
    <property type="project" value="UniProtKB-KW"/>
</dbReference>
<dbReference type="EMBL" id="QGMG01000305">
    <property type="protein sequence ID" value="TVY54784.1"/>
    <property type="molecule type" value="Genomic_DNA"/>
</dbReference>
<sequence>MGRPRTYGARKTHPSVTASALFSSISRKSHHSKPAVSPERSALADITSAVSNLSLDGDTENEENRVNHHHDDDDDDESSKTLENSESEEGESEQGSQGLTLELDENDGLETEDEASILDARHKHLLPLVTAYSIDTGRTMTIHSWADLLPPDCTVIKIAEASYAEVYRITIPSGETSIIKVMRIQSPSDPASSTSDTAIRVENIVSEVRIMNTLTELPGFVRFKDAHIILGRSVQAFIDAYEHREEMCKADRASLFPHPELYTDASEFLAIELGDAGCVLEDFAVTSIEQVWDILLGTILALAKGEMANEFEHRDLHENNICVSVSSTDSSDHTDVSTNPNLKLGRAGVKTTLIDYGLSRAKLDNGTIVFLDLEEDPMVFQGSEGHPQFNAYRRMRTNLLTGERTAKTKAWHESQTLSPSPSSAPCKSWSEYTPYSNVIWIGYILGYLKKALKKTTTSTSTSTTTSTRNMKGKRGNGKGSKDVLALFNEETKGLTGKLDFRTKIANGAFGTATEVLLYCVERGWVSEVQAEEYGADVSGVF</sequence>